<keyword evidence="5" id="KW-0378">Hydrolase</keyword>
<reference evidence="11" key="1">
    <citation type="journal article" date="2014" name="Int. J. Syst. Evol. Microbiol.">
        <title>Complete genome sequence of Corynebacterium casei LMG S-19264T (=DSM 44701T), isolated from a smear-ripened cheese.</title>
        <authorList>
            <consortium name="US DOE Joint Genome Institute (JGI-PGF)"/>
            <person name="Walter F."/>
            <person name="Albersmeier A."/>
            <person name="Kalinowski J."/>
            <person name="Ruckert C."/>
        </authorList>
    </citation>
    <scope>NUCLEOTIDE SEQUENCE</scope>
    <source>
        <strain evidence="11">CGMCC 4.7308</strain>
    </source>
</reference>
<dbReference type="Gene3D" id="3.40.710.10">
    <property type="entry name" value="DD-peptidase/beta-lactamase superfamily"/>
    <property type="match status" value="1"/>
</dbReference>
<dbReference type="InterPro" id="IPR001460">
    <property type="entry name" value="PCN-bd_Tpept"/>
</dbReference>
<gene>
    <name evidence="11" type="primary">pon1</name>
    <name evidence="11" type="ORF">GCM10011594_27170</name>
</gene>
<dbReference type="AlphaFoldDB" id="A0A917T035"/>
<dbReference type="GO" id="GO:0030288">
    <property type="term" value="C:outer membrane-bounded periplasmic space"/>
    <property type="evidence" value="ECO:0007669"/>
    <property type="project" value="TreeGrafter"/>
</dbReference>
<evidence type="ECO:0000256" key="6">
    <source>
        <dbReference type="ARBA" id="ARBA00023268"/>
    </source>
</evidence>
<dbReference type="CDD" id="cd06577">
    <property type="entry name" value="PASTA_pknB"/>
    <property type="match status" value="1"/>
</dbReference>
<accession>A0A917T035</accession>
<dbReference type="RefSeq" id="WP_188942203.1">
    <property type="nucleotide sequence ID" value="NZ_BMNA01000004.1"/>
</dbReference>
<dbReference type="GO" id="GO:0009252">
    <property type="term" value="P:peptidoglycan biosynthetic process"/>
    <property type="evidence" value="ECO:0007669"/>
    <property type="project" value="TreeGrafter"/>
</dbReference>
<sequence length="782" mass="82256">MRVVGGLGKLLVATLVAGVLVAGLLLPYAVGVGLASNKVTDAIAETPLTDMDQPFPERTTITDSRGAPIAYVYEQNRVPVPLSKISPLLVQAIVSTEDRRYYIHPGVDWRGTIRALLKNSSGTTGQQGGSTLTQQFVKNYRFLVEARTDQEKAAAIAATPLRKLQEAKIALTLELPGHLSKDDIMERYLNLVAFAPSVYGAQAAAQYFFGIDADKLNLQQAALLAGMVNNPNKYNPFDPDHYQDAVDRKNLVLNLMAQNGAATGVTQAQATAAKKKSLGLNRTPTPNGCLSADNHATYGYFCQYVLDYLENQGMSSDDIARGGYTIRTTLDPAAMKNAKAAVDGNANPSVAANKRVADVLAVVQPNAGIRKVLALAANRPYGLDKAKGETVQRLVTTFAPLGAGSTFKIFTAAEALKEGLGTQSILDSPASYTSPNAPAHAFNNSGTFPSQMTMQQALATSPNTAFVSLEDQIGLQKVVQMAVAMGMKGYSLDAGQVDRSFTGSGRSYAQEVVAQNIVSFTLGVSPVSPLELANVGATLASDGLWCPPTPVDTVFDRDGNPVQQKQQACAQAVDPELARTLSHAMQDDLTADNGTAHAAAVAAKWTRVAASKTGTTEDYKSSAFLGFTPFYSGASVVWDYLDRPQSICINSQTRQLSGSCSTPQAMGQTPDRSTTGMSGGSVPAATWLSAMTPLHAGLVDDQFGPEAGRYKTGSDNAQVPNVIGYDLDTARSQLSAKGFKAVVVVSAAPSGAAANVVIDQSPKINALPGSNVTITISAGTSG</sequence>
<dbReference type="Pfam" id="PF03793">
    <property type="entry name" value="PASTA"/>
    <property type="match status" value="1"/>
</dbReference>
<proteinExistence type="predicted"/>
<dbReference type="InterPro" id="IPR005543">
    <property type="entry name" value="PASTA_dom"/>
</dbReference>
<protein>
    <submittedName>
        <fullName evidence="11">Penicillin-binding protein</fullName>
    </submittedName>
</protein>
<dbReference type="SMART" id="SM00740">
    <property type="entry name" value="PASTA"/>
    <property type="match status" value="1"/>
</dbReference>
<dbReference type="InterPro" id="IPR012338">
    <property type="entry name" value="Beta-lactam/transpept-like"/>
</dbReference>
<dbReference type="InterPro" id="IPR050396">
    <property type="entry name" value="Glycosyltr_51/Transpeptidase"/>
</dbReference>
<keyword evidence="4" id="KW-0808">Transferase</keyword>
<dbReference type="PANTHER" id="PTHR32282:SF33">
    <property type="entry name" value="PEPTIDOGLYCAN GLYCOSYLTRANSFERASE"/>
    <property type="match status" value="1"/>
</dbReference>
<evidence type="ECO:0000256" key="7">
    <source>
        <dbReference type="ARBA" id="ARBA00034000"/>
    </source>
</evidence>
<comment type="caution">
    <text evidence="11">The sequence shown here is derived from an EMBL/GenBank/DDBJ whole genome shotgun (WGS) entry which is preliminary data.</text>
</comment>
<evidence type="ECO:0000256" key="5">
    <source>
        <dbReference type="ARBA" id="ARBA00022801"/>
    </source>
</evidence>
<dbReference type="SUPFAM" id="SSF56601">
    <property type="entry name" value="beta-lactamase/transpeptidase-like"/>
    <property type="match status" value="1"/>
</dbReference>
<feature type="compositionally biased region" description="Polar residues" evidence="9">
    <location>
        <begin position="658"/>
        <end position="676"/>
    </location>
</feature>
<dbReference type="GO" id="GO:0009002">
    <property type="term" value="F:serine-type D-Ala-D-Ala carboxypeptidase activity"/>
    <property type="evidence" value="ECO:0007669"/>
    <property type="project" value="UniProtKB-EC"/>
</dbReference>
<dbReference type="Pfam" id="PF00905">
    <property type="entry name" value="Transpeptidase"/>
    <property type="match status" value="1"/>
</dbReference>
<name>A0A917T035_9ACTN</name>
<evidence type="ECO:0000313" key="11">
    <source>
        <dbReference type="EMBL" id="GGM05498.1"/>
    </source>
</evidence>
<evidence type="ECO:0000256" key="8">
    <source>
        <dbReference type="ARBA" id="ARBA00049902"/>
    </source>
</evidence>
<dbReference type="PROSITE" id="PS51178">
    <property type="entry name" value="PASTA"/>
    <property type="match status" value="1"/>
</dbReference>
<dbReference type="InterPro" id="IPR036950">
    <property type="entry name" value="PBP_transglycosylase"/>
</dbReference>
<comment type="catalytic activity">
    <reaction evidence="7">
        <text>Preferential cleavage: (Ac)2-L-Lys-D-Ala-|-D-Ala. Also transpeptidation of peptidyl-alanyl moieties that are N-acyl substituents of D-alanine.</text>
        <dbReference type="EC" id="3.4.16.4"/>
    </reaction>
</comment>
<dbReference type="Proteomes" id="UP000655208">
    <property type="component" value="Unassembled WGS sequence"/>
</dbReference>
<keyword evidence="6" id="KW-0511">Multifunctional enzyme</keyword>
<reference evidence="11" key="2">
    <citation type="submission" date="2020-09" db="EMBL/GenBank/DDBJ databases">
        <authorList>
            <person name="Sun Q."/>
            <person name="Zhou Y."/>
        </authorList>
    </citation>
    <scope>NUCLEOTIDE SEQUENCE</scope>
    <source>
        <strain evidence="11">CGMCC 4.7308</strain>
    </source>
</reference>
<dbReference type="SUPFAM" id="SSF53955">
    <property type="entry name" value="Lysozyme-like"/>
    <property type="match status" value="1"/>
</dbReference>
<dbReference type="PANTHER" id="PTHR32282">
    <property type="entry name" value="BINDING PROTEIN TRANSPEPTIDASE, PUTATIVE-RELATED"/>
    <property type="match status" value="1"/>
</dbReference>
<keyword evidence="1" id="KW-0121">Carboxypeptidase</keyword>
<feature type="domain" description="PASTA" evidence="10">
    <location>
        <begin position="713"/>
        <end position="778"/>
    </location>
</feature>
<dbReference type="Pfam" id="PF00912">
    <property type="entry name" value="Transgly"/>
    <property type="match status" value="1"/>
</dbReference>
<dbReference type="Gene3D" id="3.30.10.20">
    <property type="match status" value="1"/>
</dbReference>
<evidence type="ECO:0000256" key="2">
    <source>
        <dbReference type="ARBA" id="ARBA00022670"/>
    </source>
</evidence>
<evidence type="ECO:0000256" key="4">
    <source>
        <dbReference type="ARBA" id="ARBA00022679"/>
    </source>
</evidence>
<dbReference type="Gene3D" id="1.10.3810.10">
    <property type="entry name" value="Biosynthetic peptidoglycan transglycosylase-like"/>
    <property type="match status" value="1"/>
</dbReference>
<evidence type="ECO:0000313" key="12">
    <source>
        <dbReference type="Proteomes" id="UP000655208"/>
    </source>
</evidence>
<keyword evidence="3" id="KW-0328">Glycosyltransferase</keyword>
<comment type="catalytic activity">
    <reaction evidence="8">
        <text>[GlcNAc-(1-&gt;4)-Mur2Ac(oyl-L-Ala-gamma-D-Glu-L-Lys-D-Ala-D-Ala)](n)-di-trans,octa-cis-undecaprenyl diphosphate + beta-D-GlcNAc-(1-&gt;4)-Mur2Ac(oyl-L-Ala-gamma-D-Glu-L-Lys-D-Ala-D-Ala)-di-trans,octa-cis-undecaprenyl diphosphate = [GlcNAc-(1-&gt;4)-Mur2Ac(oyl-L-Ala-gamma-D-Glu-L-Lys-D-Ala-D-Ala)](n+1)-di-trans,octa-cis-undecaprenyl diphosphate + di-trans,octa-cis-undecaprenyl diphosphate + H(+)</text>
        <dbReference type="Rhea" id="RHEA:23708"/>
        <dbReference type="Rhea" id="RHEA-COMP:9602"/>
        <dbReference type="Rhea" id="RHEA-COMP:9603"/>
        <dbReference type="ChEBI" id="CHEBI:15378"/>
        <dbReference type="ChEBI" id="CHEBI:58405"/>
        <dbReference type="ChEBI" id="CHEBI:60033"/>
        <dbReference type="ChEBI" id="CHEBI:78435"/>
        <dbReference type="EC" id="2.4.99.28"/>
    </reaction>
</comment>
<keyword evidence="12" id="KW-1185">Reference proteome</keyword>
<evidence type="ECO:0000259" key="10">
    <source>
        <dbReference type="PROSITE" id="PS51178"/>
    </source>
</evidence>
<dbReference type="GO" id="GO:0008658">
    <property type="term" value="F:penicillin binding"/>
    <property type="evidence" value="ECO:0007669"/>
    <property type="project" value="InterPro"/>
</dbReference>
<keyword evidence="2" id="KW-0645">Protease</keyword>
<dbReference type="InterPro" id="IPR001264">
    <property type="entry name" value="Glyco_trans_51"/>
</dbReference>
<feature type="region of interest" description="Disordered" evidence="9">
    <location>
        <begin position="658"/>
        <end position="679"/>
    </location>
</feature>
<evidence type="ECO:0000256" key="1">
    <source>
        <dbReference type="ARBA" id="ARBA00022645"/>
    </source>
</evidence>
<evidence type="ECO:0000256" key="9">
    <source>
        <dbReference type="SAM" id="MobiDB-lite"/>
    </source>
</evidence>
<dbReference type="InterPro" id="IPR023346">
    <property type="entry name" value="Lysozyme-like_dom_sf"/>
</dbReference>
<dbReference type="EMBL" id="BMNA01000004">
    <property type="protein sequence ID" value="GGM05498.1"/>
    <property type="molecule type" value="Genomic_DNA"/>
</dbReference>
<organism evidence="11 12">
    <name type="scientific">Nakamurella endophytica</name>
    <dbReference type="NCBI Taxonomy" id="1748367"/>
    <lineage>
        <taxon>Bacteria</taxon>
        <taxon>Bacillati</taxon>
        <taxon>Actinomycetota</taxon>
        <taxon>Actinomycetes</taxon>
        <taxon>Nakamurellales</taxon>
        <taxon>Nakamurellaceae</taxon>
        <taxon>Nakamurella</taxon>
    </lineage>
</organism>
<dbReference type="GO" id="GO:0008955">
    <property type="term" value="F:peptidoglycan glycosyltransferase activity"/>
    <property type="evidence" value="ECO:0007669"/>
    <property type="project" value="UniProtKB-EC"/>
</dbReference>
<dbReference type="GO" id="GO:0006508">
    <property type="term" value="P:proteolysis"/>
    <property type="evidence" value="ECO:0007669"/>
    <property type="project" value="UniProtKB-KW"/>
</dbReference>
<evidence type="ECO:0000256" key="3">
    <source>
        <dbReference type="ARBA" id="ARBA00022676"/>
    </source>
</evidence>